<evidence type="ECO:0000313" key="4">
    <source>
        <dbReference type="EMBL" id="KAF2872252.1"/>
    </source>
</evidence>
<keyword evidence="2" id="KW-0812">Transmembrane</keyword>
<keyword evidence="3" id="KW-0732">Signal</keyword>
<comment type="caution">
    <text evidence="4">The sequence shown here is derived from an EMBL/GenBank/DDBJ whole genome shotgun (WGS) entry which is preliminary data.</text>
</comment>
<feature type="transmembrane region" description="Helical" evidence="2">
    <location>
        <begin position="238"/>
        <end position="263"/>
    </location>
</feature>
<keyword evidence="2" id="KW-0472">Membrane</keyword>
<evidence type="ECO:0008006" key="6">
    <source>
        <dbReference type="Google" id="ProtNLM"/>
    </source>
</evidence>
<dbReference type="AlphaFoldDB" id="A0A7C8IAF1"/>
<protein>
    <recommendedName>
        <fullName evidence="6">Mid2 domain-containing protein</fullName>
    </recommendedName>
</protein>
<gene>
    <name evidence="4" type="ORF">BDV95DRAFT_605884</name>
</gene>
<organism evidence="4 5">
    <name type="scientific">Massariosphaeria phaeospora</name>
    <dbReference type="NCBI Taxonomy" id="100035"/>
    <lineage>
        <taxon>Eukaryota</taxon>
        <taxon>Fungi</taxon>
        <taxon>Dikarya</taxon>
        <taxon>Ascomycota</taxon>
        <taxon>Pezizomycotina</taxon>
        <taxon>Dothideomycetes</taxon>
        <taxon>Pleosporomycetidae</taxon>
        <taxon>Pleosporales</taxon>
        <taxon>Pleosporales incertae sedis</taxon>
        <taxon>Massariosphaeria</taxon>
    </lineage>
</organism>
<proteinExistence type="predicted"/>
<keyword evidence="2" id="KW-1133">Transmembrane helix</keyword>
<sequence length="332" mass="34225">MRRYTSRILLLIFLHLHLTLCAAATQCYFPNGKPSGDVPCNASAPVSHCCGSLSHCLSNGLCNLDSKAQSGAGFLRAQCTDKTWQSELCPSQCRLNQDHAKPKAYDFAAKGVLILQCRAVGMGYANPGDYCCESIGEGKRCCNTESATFHLEAATIGAFNGPASASVSASASASSSASSSVSTLASASQSASASISTSTSASASRSTSSPVSLTPTPEPQTTSQAAPAAPRAGLSTGVMVSAGIGAGVGVCVLIGIAIALWWLRKSQKERHAKLAEKNANTGIPGESAQKDELGYSTLSVVTPLELDAEKPAWELSGLGLAQELDGKRKVGY</sequence>
<dbReference type="EMBL" id="JAADJZ010000009">
    <property type="protein sequence ID" value="KAF2872252.1"/>
    <property type="molecule type" value="Genomic_DNA"/>
</dbReference>
<evidence type="ECO:0000256" key="1">
    <source>
        <dbReference type="SAM" id="MobiDB-lite"/>
    </source>
</evidence>
<evidence type="ECO:0000256" key="2">
    <source>
        <dbReference type="SAM" id="Phobius"/>
    </source>
</evidence>
<feature type="region of interest" description="Disordered" evidence="1">
    <location>
        <begin position="196"/>
        <end position="229"/>
    </location>
</feature>
<dbReference type="OrthoDB" id="5215637at2759"/>
<name>A0A7C8IAF1_9PLEO</name>
<reference evidence="4 5" key="1">
    <citation type="submission" date="2020-01" db="EMBL/GenBank/DDBJ databases">
        <authorList>
            <consortium name="DOE Joint Genome Institute"/>
            <person name="Haridas S."/>
            <person name="Albert R."/>
            <person name="Binder M."/>
            <person name="Bloem J."/>
            <person name="Labutti K."/>
            <person name="Salamov A."/>
            <person name="Andreopoulos B."/>
            <person name="Baker S.E."/>
            <person name="Barry K."/>
            <person name="Bills G."/>
            <person name="Bluhm B.H."/>
            <person name="Cannon C."/>
            <person name="Castanera R."/>
            <person name="Culley D.E."/>
            <person name="Daum C."/>
            <person name="Ezra D."/>
            <person name="Gonzalez J.B."/>
            <person name="Henrissat B."/>
            <person name="Kuo A."/>
            <person name="Liang C."/>
            <person name="Lipzen A."/>
            <person name="Lutzoni F."/>
            <person name="Magnuson J."/>
            <person name="Mondo S."/>
            <person name="Nolan M."/>
            <person name="Ohm R."/>
            <person name="Pangilinan J."/>
            <person name="Park H.-J.H."/>
            <person name="Ramirez L."/>
            <person name="Alfaro M."/>
            <person name="Sun H."/>
            <person name="Tritt A."/>
            <person name="Yoshinaga Y."/>
            <person name="Zwiers L.-H.L."/>
            <person name="Turgeon B.G."/>
            <person name="Goodwin S.B."/>
            <person name="Spatafora J.W."/>
            <person name="Crous P.W."/>
            <person name="Grigoriev I.V."/>
        </authorList>
    </citation>
    <scope>NUCLEOTIDE SEQUENCE [LARGE SCALE GENOMIC DNA]</scope>
    <source>
        <strain evidence="4 5">CBS 611.86</strain>
    </source>
</reference>
<feature type="chain" id="PRO_5028916726" description="Mid2 domain-containing protein" evidence="3">
    <location>
        <begin position="24"/>
        <end position="332"/>
    </location>
</feature>
<accession>A0A7C8IAF1</accession>
<keyword evidence="5" id="KW-1185">Reference proteome</keyword>
<dbReference type="Proteomes" id="UP000481861">
    <property type="component" value="Unassembled WGS sequence"/>
</dbReference>
<evidence type="ECO:0000256" key="3">
    <source>
        <dbReference type="SAM" id="SignalP"/>
    </source>
</evidence>
<evidence type="ECO:0000313" key="5">
    <source>
        <dbReference type="Proteomes" id="UP000481861"/>
    </source>
</evidence>
<feature type="signal peptide" evidence="3">
    <location>
        <begin position="1"/>
        <end position="23"/>
    </location>
</feature>